<protein>
    <submittedName>
        <fullName evidence="2">Uncharacterized protein</fullName>
    </submittedName>
</protein>
<organism evidence="2">
    <name type="scientific">Lepeophtheirus salmonis</name>
    <name type="common">Salmon louse</name>
    <name type="synonym">Caligus salmonis</name>
    <dbReference type="NCBI Taxonomy" id="72036"/>
    <lineage>
        <taxon>Eukaryota</taxon>
        <taxon>Metazoa</taxon>
        <taxon>Ecdysozoa</taxon>
        <taxon>Arthropoda</taxon>
        <taxon>Crustacea</taxon>
        <taxon>Multicrustacea</taxon>
        <taxon>Hexanauplia</taxon>
        <taxon>Copepoda</taxon>
        <taxon>Siphonostomatoida</taxon>
        <taxon>Caligidae</taxon>
        <taxon>Lepeophtheirus</taxon>
    </lineage>
</organism>
<evidence type="ECO:0000313" key="2">
    <source>
        <dbReference type="EMBL" id="CDW31582.1"/>
    </source>
</evidence>
<reference evidence="2" key="1">
    <citation type="submission" date="2014-05" db="EMBL/GenBank/DDBJ databases">
        <authorList>
            <person name="Chronopoulou M."/>
        </authorList>
    </citation>
    <scope>NUCLEOTIDE SEQUENCE</scope>
    <source>
        <tissue evidence="2">Whole organism</tissue>
    </source>
</reference>
<evidence type="ECO:0000256" key="1">
    <source>
        <dbReference type="SAM" id="Phobius"/>
    </source>
</evidence>
<dbReference type="AlphaFoldDB" id="A0A0K2U0V4"/>
<keyword evidence="1" id="KW-0472">Membrane</keyword>
<dbReference type="EMBL" id="HACA01014221">
    <property type="protein sequence ID" value="CDW31582.1"/>
    <property type="molecule type" value="Transcribed_RNA"/>
</dbReference>
<keyword evidence="1" id="KW-1133">Transmembrane helix</keyword>
<accession>A0A0K2U0V4</accession>
<name>A0A0K2U0V4_LEPSM</name>
<keyword evidence="1" id="KW-0812">Transmembrane</keyword>
<sequence>MSFLSLSSLSFRRERLFSRFPVLSFKLDSKLPISVSRALPSMSIFSIRSSWSRIKRSKIFSSFSEKVDIPFINCIVSSFSSLFISLTRTILEVLITVVGVLSSLTISSVVISLAG</sequence>
<proteinExistence type="predicted"/>
<feature type="transmembrane region" description="Helical" evidence="1">
    <location>
        <begin position="93"/>
        <end position="114"/>
    </location>
</feature>